<evidence type="ECO:0000256" key="4">
    <source>
        <dbReference type="ARBA" id="ARBA00022679"/>
    </source>
</evidence>
<keyword evidence="7 10" id="KW-0067">ATP-binding</keyword>
<dbReference type="PANTHER" id="PTHR44899:SF8">
    <property type="entry name" value="NIMA-RELATED KINASE 11"/>
    <property type="match status" value="1"/>
</dbReference>
<comment type="catalytic activity">
    <reaction evidence="9">
        <text>L-seryl-[protein] + ATP = O-phospho-L-seryl-[protein] + ADP + H(+)</text>
        <dbReference type="Rhea" id="RHEA:17989"/>
        <dbReference type="Rhea" id="RHEA-COMP:9863"/>
        <dbReference type="Rhea" id="RHEA-COMP:11604"/>
        <dbReference type="ChEBI" id="CHEBI:15378"/>
        <dbReference type="ChEBI" id="CHEBI:29999"/>
        <dbReference type="ChEBI" id="CHEBI:30616"/>
        <dbReference type="ChEBI" id="CHEBI:83421"/>
        <dbReference type="ChEBI" id="CHEBI:456216"/>
        <dbReference type="EC" id="2.7.11.1"/>
    </reaction>
</comment>
<feature type="domain" description="Protein kinase" evidence="12">
    <location>
        <begin position="22"/>
        <end position="278"/>
    </location>
</feature>
<proteinExistence type="inferred from homology"/>
<reference evidence="13" key="1">
    <citation type="submission" date="2021-02" db="EMBL/GenBank/DDBJ databases">
        <authorList>
            <person name="Nowell W R."/>
        </authorList>
    </citation>
    <scope>NUCLEOTIDE SEQUENCE</scope>
    <source>
        <strain evidence="13">Ploen Becks lab</strain>
    </source>
</reference>
<evidence type="ECO:0000259" key="12">
    <source>
        <dbReference type="PROSITE" id="PS50011"/>
    </source>
</evidence>
<dbReference type="GO" id="GO:0005524">
    <property type="term" value="F:ATP binding"/>
    <property type="evidence" value="ECO:0007669"/>
    <property type="project" value="UniProtKB-UniRule"/>
</dbReference>
<dbReference type="SUPFAM" id="SSF56112">
    <property type="entry name" value="Protein kinase-like (PK-like)"/>
    <property type="match status" value="1"/>
</dbReference>
<dbReference type="EMBL" id="CAJNOC010001851">
    <property type="protein sequence ID" value="CAF0895689.1"/>
    <property type="molecule type" value="Genomic_DNA"/>
</dbReference>
<keyword evidence="5 10" id="KW-0547">Nucleotide-binding</keyword>
<evidence type="ECO:0000256" key="6">
    <source>
        <dbReference type="ARBA" id="ARBA00022777"/>
    </source>
</evidence>
<evidence type="ECO:0000256" key="2">
    <source>
        <dbReference type="ARBA" id="ARBA00012513"/>
    </source>
</evidence>
<dbReference type="Pfam" id="PF00069">
    <property type="entry name" value="Pkinase"/>
    <property type="match status" value="1"/>
</dbReference>
<dbReference type="OrthoDB" id="248923at2759"/>
<evidence type="ECO:0000256" key="10">
    <source>
        <dbReference type="PROSITE-ProRule" id="PRU10141"/>
    </source>
</evidence>
<dbReference type="Gene3D" id="1.10.510.10">
    <property type="entry name" value="Transferase(Phosphotransferase) domain 1"/>
    <property type="match status" value="1"/>
</dbReference>
<dbReference type="EC" id="2.7.11.1" evidence="2"/>
<evidence type="ECO:0000256" key="5">
    <source>
        <dbReference type="ARBA" id="ARBA00022741"/>
    </source>
</evidence>
<dbReference type="PROSITE" id="PS50011">
    <property type="entry name" value="PROTEIN_KINASE_DOM"/>
    <property type="match status" value="1"/>
</dbReference>
<comment type="catalytic activity">
    <reaction evidence="8">
        <text>L-threonyl-[protein] + ATP = O-phospho-L-threonyl-[protein] + ADP + H(+)</text>
        <dbReference type="Rhea" id="RHEA:46608"/>
        <dbReference type="Rhea" id="RHEA-COMP:11060"/>
        <dbReference type="Rhea" id="RHEA-COMP:11605"/>
        <dbReference type="ChEBI" id="CHEBI:15378"/>
        <dbReference type="ChEBI" id="CHEBI:30013"/>
        <dbReference type="ChEBI" id="CHEBI:30616"/>
        <dbReference type="ChEBI" id="CHEBI:61977"/>
        <dbReference type="ChEBI" id="CHEBI:456216"/>
        <dbReference type="EC" id="2.7.11.1"/>
    </reaction>
</comment>
<dbReference type="InterPro" id="IPR017441">
    <property type="entry name" value="Protein_kinase_ATP_BS"/>
</dbReference>
<dbReference type="InterPro" id="IPR011009">
    <property type="entry name" value="Kinase-like_dom_sf"/>
</dbReference>
<comment type="caution">
    <text evidence="13">The sequence shown here is derived from an EMBL/GenBank/DDBJ whole genome shotgun (WGS) entry which is preliminary data.</text>
</comment>
<comment type="similarity">
    <text evidence="1">Belongs to the protein kinase superfamily. NEK Ser/Thr protein kinase family. NIMA subfamily.</text>
</comment>
<dbReference type="PANTHER" id="PTHR44899">
    <property type="entry name" value="CAMK FAMILY PROTEIN KINASE"/>
    <property type="match status" value="1"/>
</dbReference>
<dbReference type="SMART" id="SM00220">
    <property type="entry name" value="S_TKc"/>
    <property type="match status" value="1"/>
</dbReference>
<dbReference type="AlphaFoldDB" id="A0A813Z871"/>
<evidence type="ECO:0000256" key="11">
    <source>
        <dbReference type="RuleBase" id="RU000304"/>
    </source>
</evidence>
<name>A0A813Z871_9BILA</name>
<evidence type="ECO:0000313" key="13">
    <source>
        <dbReference type="EMBL" id="CAF0895689.1"/>
    </source>
</evidence>
<evidence type="ECO:0000256" key="7">
    <source>
        <dbReference type="ARBA" id="ARBA00022840"/>
    </source>
</evidence>
<dbReference type="GO" id="GO:0004674">
    <property type="term" value="F:protein serine/threonine kinase activity"/>
    <property type="evidence" value="ECO:0007669"/>
    <property type="project" value="UniProtKB-KW"/>
</dbReference>
<evidence type="ECO:0000313" key="14">
    <source>
        <dbReference type="Proteomes" id="UP000663879"/>
    </source>
</evidence>
<protein>
    <recommendedName>
        <fullName evidence="2">non-specific serine/threonine protein kinase</fullName>
        <ecNumber evidence="2">2.7.11.1</ecNumber>
    </recommendedName>
</protein>
<evidence type="ECO:0000256" key="3">
    <source>
        <dbReference type="ARBA" id="ARBA00022527"/>
    </source>
</evidence>
<keyword evidence="4" id="KW-0808">Transferase</keyword>
<feature type="binding site" evidence="10">
    <location>
        <position position="52"/>
    </location>
    <ligand>
        <name>ATP</name>
        <dbReference type="ChEBI" id="CHEBI:30616"/>
    </ligand>
</feature>
<organism evidence="13 14">
    <name type="scientific">Brachionus calyciflorus</name>
    <dbReference type="NCBI Taxonomy" id="104777"/>
    <lineage>
        <taxon>Eukaryota</taxon>
        <taxon>Metazoa</taxon>
        <taxon>Spiralia</taxon>
        <taxon>Gnathifera</taxon>
        <taxon>Rotifera</taxon>
        <taxon>Eurotatoria</taxon>
        <taxon>Monogononta</taxon>
        <taxon>Pseudotrocha</taxon>
        <taxon>Ploima</taxon>
        <taxon>Brachionidae</taxon>
        <taxon>Brachionus</taxon>
    </lineage>
</organism>
<evidence type="ECO:0000256" key="9">
    <source>
        <dbReference type="ARBA" id="ARBA00048679"/>
    </source>
</evidence>
<sequence>MSDDEIATVSYPKGELLKNGQYVIIDEIGEGGFGKVYLVEDTNNANEKRALKILTRNLLDNDELLYTIDEINLLRDMENNFIIKYYDCFRHDHKACLVTNYCEGGDLDDKIDAYKTNKKQFTEEQIYIWLCQMLDGLSYLHNRNIIHRDIKPANIFLHENLIKLGDLGLARSLASIQKSSKFAGTINYLCPELIENNELYFASDIWSVGCVLYELICLKMAFDGRGYYQIIKAIVEKDPPKIETSPRLQFVLNKTLMKLPDDRLSADALLDFLKSTNE</sequence>
<accession>A0A813Z871</accession>
<evidence type="ECO:0000256" key="1">
    <source>
        <dbReference type="ARBA" id="ARBA00010886"/>
    </source>
</evidence>
<keyword evidence="6" id="KW-0418">Kinase</keyword>
<evidence type="ECO:0000256" key="8">
    <source>
        <dbReference type="ARBA" id="ARBA00047899"/>
    </source>
</evidence>
<dbReference type="InterPro" id="IPR051131">
    <property type="entry name" value="NEK_Ser/Thr_kinase_NIMA"/>
</dbReference>
<keyword evidence="3 11" id="KW-0723">Serine/threonine-protein kinase</keyword>
<dbReference type="InterPro" id="IPR008271">
    <property type="entry name" value="Ser/Thr_kinase_AS"/>
</dbReference>
<dbReference type="InterPro" id="IPR000719">
    <property type="entry name" value="Prot_kinase_dom"/>
</dbReference>
<dbReference type="Proteomes" id="UP000663879">
    <property type="component" value="Unassembled WGS sequence"/>
</dbReference>
<keyword evidence="14" id="KW-1185">Reference proteome</keyword>
<gene>
    <name evidence="13" type="ORF">OXX778_LOCUS11140</name>
</gene>
<dbReference type="PROSITE" id="PS00107">
    <property type="entry name" value="PROTEIN_KINASE_ATP"/>
    <property type="match status" value="1"/>
</dbReference>
<dbReference type="PROSITE" id="PS00108">
    <property type="entry name" value="PROTEIN_KINASE_ST"/>
    <property type="match status" value="1"/>
</dbReference>